<evidence type="ECO:0000256" key="1">
    <source>
        <dbReference type="SAM" id="Phobius"/>
    </source>
</evidence>
<keyword evidence="1" id="KW-0472">Membrane</keyword>
<feature type="transmembrane region" description="Helical" evidence="1">
    <location>
        <begin position="998"/>
        <end position="1014"/>
    </location>
</feature>
<evidence type="ECO:0000256" key="2">
    <source>
        <dbReference type="SAM" id="SignalP"/>
    </source>
</evidence>
<feature type="chain" id="PRO_5012546484" evidence="2">
    <location>
        <begin position="20"/>
        <end position="2090"/>
    </location>
</feature>
<evidence type="ECO:0000313" key="3">
    <source>
        <dbReference type="EMBL" id="APZ95535.1"/>
    </source>
</evidence>
<feature type="signal peptide" evidence="2">
    <location>
        <begin position="1"/>
        <end position="19"/>
    </location>
</feature>
<evidence type="ECO:0000313" key="4">
    <source>
        <dbReference type="Proteomes" id="UP000187735"/>
    </source>
</evidence>
<keyword evidence="1" id="KW-0812">Transmembrane</keyword>
<dbReference type="STRING" id="1891926.Fuma_05194"/>
<proteinExistence type="predicted"/>
<protein>
    <submittedName>
        <fullName evidence="3">Uncharacterized protein</fullName>
    </submittedName>
</protein>
<dbReference type="EMBL" id="CP017641">
    <property type="protein sequence ID" value="APZ95535.1"/>
    <property type="molecule type" value="Genomic_DNA"/>
</dbReference>
<name>A0A1P8WNA5_9PLAN</name>
<organism evidence="3 4">
    <name type="scientific">Fuerstiella marisgermanici</name>
    <dbReference type="NCBI Taxonomy" id="1891926"/>
    <lineage>
        <taxon>Bacteria</taxon>
        <taxon>Pseudomonadati</taxon>
        <taxon>Planctomycetota</taxon>
        <taxon>Planctomycetia</taxon>
        <taxon>Planctomycetales</taxon>
        <taxon>Planctomycetaceae</taxon>
        <taxon>Fuerstiella</taxon>
    </lineage>
</organism>
<feature type="transmembrane region" description="Helical" evidence="1">
    <location>
        <begin position="1035"/>
        <end position="1052"/>
    </location>
</feature>
<keyword evidence="2" id="KW-0732">Signal</keyword>
<gene>
    <name evidence="3" type="ORF">Fuma_05194</name>
</gene>
<keyword evidence="4" id="KW-1185">Reference proteome</keyword>
<sequence precursor="true">MLRVLLTILTAWTATSAHAQQPTRPPGSTLNGIAIPDDVTVRTLSPEELKGFQDSDRYTFVEADVLEQLLKRRADSRKPTEASVKRSEYSAVLKDESLQSGQLLLELDTSEVSAQDPVSLGRTNLNNLRLFSQDLPLTLATDSNGHLIPLIPPASETITGTWEANSRLVGKTAVFQLTLPASAVALFRLRTDAGVSVDSSNALVVPAEKTERHTDWVLYPANPAELTISCVRRDNANGQGELNLAVATRVRVDSFAATVEWEVGIPTVLSEARLTFHVSQPCRIQNVQIGTQSRPEWILETQDQHLSVEVPEIPTASTMIIQAAIDRTSLEEVRVPLLVPDSWRSRFGESGGNTRLKSGRLQLMVSPELTVSSLQLDGLLERDVAYAADGFQTLELSQFSADAAATAFLTPATPVVDESVVVRPAVDDDSGQASAFIYIKAKTGSLGRVHWQVPTTWQVTGVTEMNSNLPLLFLIQESANDADMADVEVFLRTPVTGESGQAIEIRLQSTDRENVVAGAVPEFVNAQYRRQVDLACLRTAQLSSVLSNAESRRLTPLTLETLQNIEPWLTSDDFESYTFFERSELEDTLQLAEDPGLIYDAMLEYSVSENQGTVTESTRLRIRAEQELPQRLNLRVTANSDIRISEASMREPLLRLTKQSTGPVFDIWILEIPADAVADDVDITLIAQRPQQDQMPATMIDVLGTRDSGGSVRPPEGIFELILSNTAPVMQLEPYPDKPFEGSWMLYKSLSTVSRLESSSSAFVMFRPQPNGYAAEILQRVMIGASGTRSTLICRCPTRLTPIVLVNGRRVFADRDGATLQVPVDIEAEQSEIVFLYEFASQLTQDGRWPVSLITFPESQSATSFVFVLPPQKRQLDVNSPTYLRPVDETTELIRSTVDHATQAQSVEALSAFLARWKLAAMDRTDVVSINMSDSKSSLQLRVRNRQFDLTASILWATVVCLAWLFVDRQRPVSVWFPAAVLLTTAALLLILNTPARSATIVGVAAGTMAFAVYRFQSTIWRSRRVTRTPKVGTAIVRASLLLPFLCCWPAAHGQENRDRPAILIPSTDRQTAPFAYVDNRYLETLKAGQPNSDQECYVVSSVVHVRMESPRSCIAHVTCDVAALPGKAAKLTIPLEGMTLVECRVDGATVFPERNPKGGFHLAISGEEVLPDRPLDSERQSPASAGPDSLGRWEVHSVEYSARTVPRRSPQDYRLTVTYPPSSETIIEFEDASKSVEQITLASVPDAQPLVVNGSVNRFPVVFNTRSVELSLKIRNSGTTDAKSQQRSSLMCVADTLPTQQRLTCEYKVVPTDIRAKKVVIETDPRYRITGVQSVTGGALAWTMAGSSLVVDCPPDASGMQALIVKLLFDPPIGLTHQIPVDVLSQVNGIRTDSTRLIPRTSEQYVINSVMAGDTTLDEAPLTAEPQSFQIVQAGDTVVDVPNAIDVVSIELAELQATRVARLSQKAVIKDNVVQWTCRCEVEVTGQPVFRQALQVSADVRINDVTARSEGVSRLQSWTRHGDQLVISLPEETQGLLEIVATGTLPRPSGQDLPLPVVLLPASIQITESDLEVSAESEIDTFIADLGAAVPVDHVDIENTPLTATPISLSVVDDSKPIVVRGNPTKKIAAELVMLLYDADGESRYAQILSLQTPDVPFDIRFRCPESEFGDSAPIMVRNGEAQKCGVSGSHFFIPRVSGTSRDTRVTLALPTVSSTLADDQLVFPIPNFDADIVVTACRAFDLRSHETPLEGAAKIPQWVADAAVYVDVLDDPANADVAECRFDADSRQVTLRPEASVTKTTTITESLDVSFAFGQHVLHFSEGGDVSGQSAFLVFRAQAGGPVTVQIPENCAVADVSVNGTSQAFRNSGETIELSPAGRIAAVEIEWLRRIDREISQTDYGVSVPQLQAAQLSQQAIIVPASSRSRWWKLRNATLSRSAFQAGVHDSLSRGLQLLEVSLAEDAEGSDTNMPLDGMWQAMKAESVGATEAAQLLTRRLQVLLDQGALLVDLEAAEDITITSPTFPSPLVGASLLSAMLLIIAPWWFRVPERTVDDQRTATDHTAITKPTLTSSDILSSTDLNSDSGFSQ</sequence>
<reference evidence="3 4" key="1">
    <citation type="journal article" date="2016" name="Front. Microbiol.">
        <title>Fuerstia marisgermanicae gen. nov., sp. nov., an Unusual Member of the Phylum Planctomycetes from the German Wadden Sea.</title>
        <authorList>
            <person name="Kohn T."/>
            <person name="Heuer A."/>
            <person name="Jogler M."/>
            <person name="Vollmers J."/>
            <person name="Boedeker C."/>
            <person name="Bunk B."/>
            <person name="Rast P."/>
            <person name="Borchert D."/>
            <person name="Glockner I."/>
            <person name="Freese H.M."/>
            <person name="Klenk H.P."/>
            <person name="Overmann J."/>
            <person name="Kaster A.K."/>
            <person name="Rohde M."/>
            <person name="Wiegand S."/>
            <person name="Jogler C."/>
        </authorList>
    </citation>
    <scope>NUCLEOTIDE SEQUENCE [LARGE SCALE GENOMIC DNA]</scope>
    <source>
        <strain evidence="3 4">NH11</strain>
    </source>
</reference>
<keyword evidence="1" id="KW-1133">Transmembrane helix</keyword>
<accession>A0A1P8WNA5</accession>
<feature type="transmembrane region" description="Helical" evidence="1">
    <location>
        <begin position="974"/>
        <end position="992"/>
    </location>
</feature>
<dbReference type="KEGG" id="fmr:Fuma_05194"/>
<feature type="transmembrane region" description="Helical" evidence="1">
    <location>
        <begin position="950"/>
        <end position="967"/>
    </location>
</feature>
<dbReference type="Proteomes" id="UP000187735">
    <property type="component" value="Chromosome"/>
</dbReference>